<feature type="region of interest" description="Disordered" evidence="1">
    <location>
        <begin position="36"/>
        <end position="67"/>
    </location>
</feature>
<proteinExistence type="predicted"/>
<keyword evidence="3" id="KW-1185">Reference proteome</keyword>
<dbReference type="EMBL" id="JAJFAZ020000002">
    <property type="protein sequence ID" value="KAI5344662.1"/>
    <property type="molecule type" value="Genomic_DNA"/>
</dbReference>
<gene>
    <name evidence="2" type="ORF">L3X38_012539</name>
</gene>
<name>A0AAD4ZFB5_PRUDU</name>
<evidence type="ECO:0000313" key="2">
    <source>
        <dbReference type="EMBL" id="KAI5344662.1"/>
    </source>
</evidence>
<organism evidence="2 3">
    <name type="scientific">Prunus dulcis</name>
    <name type="common">Almond</name>
    <name type="synonym">Amygdalus dulcis</name>
    <dbReference type="NCBI Taxonomy" id="3755"/>
    <lineage>
        <taxon>Eukaryota</taxon>
        <taxon>Viridiplantae</taxon>
        <taxon>Streptophyta</taxon>
        <taxon>Embryophyta</taxon>
        <taxon>Tracheophyta</taxon>
        <taxon>Spermatophyta</taxon>
        <taxon>Magnoliopsida</taxon>
        <taxon>eudicotyledons</taxon>
        <taxon>Gunneridae</taxon>
        <taxon>Pentapetalae</taxon>
        <taxon>rosids</taxon>
        <taxon>fabids</taxon>
        <taxon>Rosales</taxon>
        <taxon>Rosaceae</taxon>
        <taxon>Amygdaloideae</taxon>
        <taxon>Amygdaleae</taxon>
        <taxon>Prunus</taxon>
    </lineage>
</organism>
<accession>A0AAD4ZFB5</accession>
<evidence type="ECO:0000313" key="3">
    <source>
        <dbReference type="Proteomes" id="UP001054821"/>
    </source>
</evidence>
<evidence type="ECO:0000256" key="1">
    <source>
        <dbReference type="SAM" id="MobiDB-lite"/>
    </source>
</evidence>
<dbReference type="AlphaFoldDB" id="A0AAD4ZFB5"/>
<sequence length="67" mass="6847">MKLKGSKGDACLRSVVMVGGRLAATKGIQAGIGIPFSDGRDGNNSRLVPSLNRGNFLGGNGGRYADP</sequence>
<feature type="compositionally biased region" description="Gly residues" evidence="1">
    <location>
        <begin position="56"/>
        <end position="67"/>
    </location>
</feature>
<protein>
    <submittedName>
        <fullName evidence="2">Uncharacterized protein</fullName>
    </submittedName>
</protein>
<dbReference type="Proteomes" id="UP001054821">
    <property type="component" value="Chromosome 2"/>
</dbReference>
<comment type="caution">
    <text evidence="2">The sequence shown here is derived from an EMBL/GenBank/DDBJ whole genome shotgun (WGS) entry which is preliminary data.</text>
</comment>
<reference evidence="2 3" key="1">
    <citation type="journal article" date="2022" name="G3 (Bethesda)">
        <title>Whole-genome sequence and methylome profiling of the almond [Prunus dulcis (Mill.) D.A. Webb] cultivar 'Nonpareil'.</title>
        <authorList>
            <person name="D'Amico-Willman K.M."/>
            <person name="Ouma W.Z."/>
            <person name="Meulia T."/>
            <person name="Sideli G.M."/>
            <person name="Gradziel T.M."/>
            <person name="Fresnedo-Ramirez J."/>
        </authorList>
    </citation>
    <scope>NUCLEOTIDE SEQUENCE [LARGE SCALE GENOMIC DNA]</scope>
    <source>
        <strain evidence="2">Clone GOH B32 T37-40</strain>
    </source>
</reference>